<dbReference type="AlphaFoldDB" id="A0A6A5YTW2"/>
<evidence type="ECO:0000313" key="2">
    <source>
        <dbReference type="EMBL" id="KAF2110446.1"/>
    </source>
</evidence>
<gene>
    <name evidence="2" type="ORF">BDV96DRAFT_651084</name>
</gene>
<dbReference type="OrthoDB" id="5403747at2759"/>
<reference evidence="2" key="1">
    <citation type="journal article" date="2020" name="Stud. Mycol.">
        <title>101 Dothideomycetes genomes: a test case for predicting lifestyles and emergence of pathogens.</title>
        <authorList>
            <person name="Haridas S."/>
            <person name="Albert R."/>
            <person name="Binder M."/>
            <person name="Bloem J."/>
            <person name="Labutti K."/>
            <person name="Salamov A."/>
            <person name="Andreopoulos B."/>
            <person name="Baker S."/>
            <person name="Barry K."/>
            <person name="Bills G."/>
            <person name="Bluhm B."/>
            <person name="Cannon C."/>
            <person name="Castanera R."/>
            <person name="Culley D."/>
            <person name="Daum C."/>
            <person name="Ezra D."/>
            <person name="Gonzalez J."/>
            <person name="Henrissat B."/>
            <person name="Kuo A."/>
            <person name="Liang C."/>
            <person name="Lipzen A."/>
            <person name="Lutzoni F."/>
            <person name="Magnuson J."/>
            <person name="Mondo S."/>
            <person name="Nolan M."/>
            <person name="Ohm R."/>
            <person name="Pangilinan J."/>
            <person name="Park H.-J."/>
            <person name="Ramirez L."/>
            <person name="Alfaro M."/>
            <person name="Sun H."/>
            <person name="Tritt A."/>
            <person name="Yoshinaga Y."/>
            <person name="Zwiers L.-H."/>
            <person name="Turgeon B."/>
            <person name="Goodwin S."/>
            <person name="Spatafora J."/>
            <person name="Crous P."/>
            <person name="Grigoriev I."/>
        </authorList>
    </citation>
    <scope>NUCLEOTIDE SEQUENCE</scope>
    <source>
        <strain evidence="2">CBS 627.86</strain>
    </source>
</reference>
<sequence>MSEDTKFSAREMEVLALCWQCFDGEPKINYDKLADLTGYTIGSAKTTVGNLKRKLNRITSSANANPTPGKGAGTPKTPRKRATKPADNDESPTKKRRTPAKKAAAAQQDDEEEYSVFKIKKEEVGELNNGADAFYNQTASYATGDYPEETEDGI</sequence>
<evidence type="ECO:0000256" key="1">
    <source>
        <dbReference type="SAM" id="MobiDB-lite"/>
    </source>
</evidence>
<keyword evidence="3" id="KW-1185">Reference proteome</keyword>
<feature type="compositionally biased region" description="Basic and acidic residues" evidence="1">
    <location>
        <begin position="84"/>
        <end position="93"/>
    </location>
</feature>
<organism evidence="2 3">
    <name type="scientific">Lophiotrema nucula</name>
    <dbReference type="NCBI Taxonomy" id="690887"/>
    <lineage>
        <taxon>Eukaryota</taxon>
        <taxon>Fungi</taxon>
        <taxon>Dikarya</taxon>
        <taxon>Ascomycota</taxon>
        <taxon>Pezizomycotina</taxon>
        <taxon>Dothideomycetes</taxon>
        <taxon>Pleosporomycetidae</taxon>
        <taxon>Pleosporales</taxon>
        <taxon>Lophiotremataceae</taxon>
        <taxon>Lophiotrema</taxon>
    </lineage>
</organism>
<feature type="compositionally biased region" description="Polar residues" evidence="1">
    <location>
        <begin position="57"/>
        <end position="66"/>
    </location>
</feature>
<feature type="region of interest" description="Disordered" evidence="1">
    <location>
        <begin position="56"/>
        <end position="114"/>
    </location>
</feature>
<dbReference type="Proteomes" id="UP000799770">
    <property type="component" value="Unassembled WGS sequence"/>
</dbReference>
<name>A0A6A5YTW2_9PLEO</name>
<accession>A0A6A5YTW2</accession>
<evidence type="ECO:0000313" key="3">
    <source>
        <dbReference type="Proteomes" id="UP000799770"/>
    </source>
</evidence>
<dbReference type="EMBL" id="ML977338">
    <property type="protein sequence ID" value="KAF2110446.1"/>
    <property type="molecule type" value="Genomic_DNA"/>
</dbReference>
<proteinExistence type="predicted"/>
<protein>
    <submittedName>
        <fullName evidence="2">Uncharacterized protein</fullName>
    </submittedName>
</protein>